<dbReference type="SMART" id="SM00471">
    <property type="entry name" value="HDc"/>
    <property type="match status" value="1"/>
</dbReference>
<dbReference type="GO" id="GO:0008893">
    <property type="term" value="F:guanosine-3',5'-bis(diphosphate) 3'-diphosphatase activity"/>
    <property type="evidence" value="ECO:0007669"/>
    <property type="project" value="TreeGrafter"/>
</dbReference>
<comment type="caution">
    <text evidence="2">The sequence shown here is derived from an EMBL/GenBank/DDBJ whole genome shotgun (WGS) entry which is preliminary data.</text>
</comment>
<dbReference type="RefSeq" id="WP_220208602.1">
    <property type="nucleotide sequence ID" value="NZ_BNJK01000002.1"/>
</dbReference>
<dbReference type="Pfam" id="PF13328">
    <property type="entry name" value="HD_4"/>
    <property type="match status" value="1"/>
</dbReference>
<dbReference type="SUPFAM" id="SSF109604">
    <property type="entry name" value="HD-domain/PDEase-like"/>
    <property type="match status" value="1"/>
</dbReference>
<dbReference type="AlphaFoldDB" id="A0A8J3ISN8"/>
<keyword evidence="3" id="KW-1185">Reference proteome</keyword>
<dbReference type="CDD" id="cd00077">
    <property type="entry name" value="HDc"/>
    <property type="match status" value="1"/>
</dbReference>
<feature type="domain" description="HD/PDEase" evidence="1">
    <location>
        <begin position="27"/>
        <end position="139"/>
    </location>
</feature>
<dbReference type="PANTHER" id="PTHR46246">
    <property type="entry name" value="GUANOSINE-3',5'-BIS(DIPHOSPHATE) 3'-PYROPHOSPHOHYDROLASE MESH1"/>
    <property type="match status" value="1"/>
</dbReference>
<dbReference type="InterPro" id="IPR052194">
    <property type="entry name" value="MESH1"/>
</dbReference>
<dbReference type="Proteomes" id="UP000597444">
    <property type="component" value="Unassembled WGS sequence"/>
</dbReference>
<dbReference type="InterPro" id="IPR003607">
    <property type="entry name" value="HD/PDEase_dom"/>
</dbReference>
<organism evidence="2 3">
    <name type="scientific">Reticulibacter mediterranei</name>
    <dbReference type="NCBI Taxonomy" id="2778369"/>
    <lineage>
        <taxon>Bacteria</taxon>
        <taxon>Bacillati</taxon>
        <taxon>Chloroflexota</taxon>
        <taxon>Ktedonobacteria</taxon>
        <taxon>Ktedonobacterales</taxon>
        <taxon>Reticulibacteraceae</taxon>
        <taxon>Reticulibacter</taxon>
    </lineage>
</organism>
<dbReference type="Gene3D" id="1.10.3210.10">
    <property type="entry name" value="Hypothetical protein af1432"/>
    <property type="match status" value="1"/>
</dbReference>
<accession>A0A8J3ISN8</accession>
<sequence length="203" mass="22369">MLSLVSRAFLLASELHAKQVRKASFVPRVPYLSHLMEVAGMVMASGAPEEVVAAALLHDAIEDQGNQTRTSIEEQLGATVLALVEECTEPGTGGASKAPWRERKVAALQRVEHLSLGAFMIMVADKLQNAREVGYNVMLRGDEAFIGFRADKASVLWFQQQMIQAMQQRLAVLRAELPQEPLLLITSCWLQELKSVGSFLQSH</sequence>
<reference evidence="2" key="1">
    <citation type="submission" date="2020-10" db="EMBL/GenBank/DDBJ databases">
        <title>Taxonomic study of unclassified bacteria belonging to the class Ktedonobacteria.</title>
        <authorList>
            <person name="Yabe S."/>
            <person name="Wang C.M."/>
            <person name="Zheng Y."/>
            <person name="Sakai Y."/>
            <person name="Cavaletti L."/>
            <person name="Monciardini P."/>
            <person name="Donadio S."/>
        </authorList>
    </citation>
    <scope>NUCLEOTIDE SEQUENCE</scope>
    <source>
        <strain evidence="2">ID150040</strain>
    </source>
</reference>
<protein>
    <recommendedName>
        <fullName evidence="1">HD/PDEase domain-containing protein</fullName>
    </recommendedName>
</protein>
<evidence type="ECO:0000313" key="3">
    <source>
        <dbReference type="Proteomes" id="UP000597444"/>
    </source>
</evidence>
<dbReference type="EMBL" id="BNJK01000002">
    <property type="protein sequence ID" value="GHO97820.1"/>
    <property type="molecule type" value="Genomic_DNA"/>
</dbReference>
<evidence type="ECO:0000313" key="2">
    <source>
        <dbReference type="EMBL" id="GHO97820.1"/>
    </source>
</evidence>
<proteinExistence type="predicted"/>
<dbReference type="PANTHER" id="PTHR46246:SF1">
    <property type="entry name" value="GUANOSINE-3',5'-BIS(DIPHOSPHATE) 3'-PYROPHOSPHOHYDROLASE MESH1"/>
    <property type="match status" value="1"/>
</dbReference>
<evidence type="ECO:0000259" key="1">
    <source>
        <dbReference type="SMART" id="SM00471"/>
    </source>
</evidence>
<name>A0A8J3ISN8_9CHLR</name>
<gene>
    <name evidence="2" type="ORF">KSF_078680</name>
</gene>